<dbReference type="PANTHER" id="PTHR43236">
    <property type="entry name" value="ANTITOXIN HIGA1"/>
    <property type="match status" value="1"/>
</dbReference>
<gene>
    <name evidence="2" type="ORF">G9U52_27175</name>
</gene>
<sequence>MDIRIRVKNIYAKHRTNCPFRLAKLLKVSIVYLDLPEQVKGYCMRVLRRKYIILNSNLTEDEQRFICAHELGHLLLHKGFSHYFITRKTQFVLGKYELQANQFAVELLIPDEFIQSGVTIYEAANTCGVPQEVAHLKSLTR</sequence>
<dbReference type="RefSeq" id="WP_166153809.1">
    <property type="nucleotide sequence ID" value="NZ_JAAOIW010000012.1"/>
</dbReference>
<keyword evidence="3" id="KW-1185">Reference proteome</keyword>
<dbReference type="Proteomes" id="UP001165962">
    <property type="component" value="Unassembled WGS sequence"/>
</dbReference>
<dbReference type="EMBL" id="JAAOIW010000012">
    <property type="protein sequence ID" value="NHN33502.1"/>
    <property type="molecule type" value="Genomic_DNA"/>
</dbReference>
<dbReference type="InterPro" id="IPR052345">
    <property type="entry name" value="Rad_response_metalloprotease"/>
</dbReference>
<organism evidence="2 3">
    <name type="scientific">Paenibacillus agricola</name>
    <dbReference type="NCBI Taxonomy" id="2716264"/>
    <lineage>
        <taxon>Bacteria</taxon>
        <taxon>Bacillati</taxon>
        <taxon>Bacillota</taxon>
        <taxon>Bacilli</taxon>
        <taxon>Bacillales</taxon>
        <taxon>Paenibacillaceae</taxon>
        <taxon>Paenibacillus</taxon>
    </lineage>
</organism>
<comment type="caution">
    <text evidence="2">The sequence shown here is derived from an EMBL/GenBank/DDBJ whole genome shotgun (WGS) entry which is preliminary data.</text>
</comment>
<dbReference type="Gene3D" id="1.10.10.2910">
    <property type="match status" value="1"/>
</dbReference>
<proteinExistence type="predicted"/>
<protein>
    <submittedName>
        <fullName evidence="2">ImmA/IrrE family metallo-endopeptidase</fullName>
    </submittedName>
</protein>
<evidence type="ECO:0000259" key="1">
    <source>
        <dbReference type="Pfam" id="PF06114"/>
    </source>
</evidence>
<name>A0ABX0JAJ5_9BACL</name>
<accession>A0ABX0JAJ5</accession>
<feature type="domain" description="IrrE N-terminal-like" evidence="1">
    <location>
        <begin position="26"/>
        <end position="133"/>
    </location>
</feature>
<dbReference type="PANTHER" id="PTHR43236:SF1">
    <property type="entry name" value="BLL7220 PROTEIN"/>
    <property type="match status" value="1"/>
</dbReference>
<dbReference type="Pfam" id="PF06114">
    <property type="entry name" value="Peptidase_M78"/>
    <property type="match status" value="1"/>
</dbReference>
<reference evidence="2" key="1">
    <citation type="submission" date="2020-03" db="EMBL/GenBank/DDBJ databases">
        <title>Draft sequencing of Paenibacilllus sp. S3N08.</title>
        <authorList>
            <person name="Kim D.-U."/>
        </authorList>
    </citation>
    <scope>NUCLEOTIDE SEQUENCE</scope>
    <source>
        <strain evidence="2">S3N08</strain>
    </source>
</reference>
<evidence type="ECO:0000313" key="3">
    <source>
        <dbReference type="Proteomes" id="UP001165962"/>
    </source>
</evidence>
<evidence type="ECO:0000313" key="2">
    <source>
        <dbReference type="EMBL" id="NHN33502.1"/>
    </source>
</evidence>
<dbReference type="InterPro" id="IPR010359">
    <property type="entry name" value="IrrE_HExxH"/>
</dbReference>